<dbReference type="AlphaFoldDB" id="A0AAE3ITY0"/>
<accession>A0AAE3ITY0</accession>
<evidence type="ECO:0000313" key="4">
    <source>
        <dbReference type="EMBL" id="MCU9613533.1"/>
    </source>
</evidence>
<dbReference type="InterPro" id="IPR000045">
    <property type="entry name" value="Prepilin_IV_endopep_pep"/>
</dbReference>
<protein>
    <submittedName>
        <fullName evidence="4">A24 family peptidase</fullName>
    </submittedName>
</protein>
<feature type="transmembrane region" description="Helical" evidence="2">
    <location>
        <begin position="25"/>
        <end position="41"/>
    </location>
</feature>
<dbReference type="InterPro" id="IPR050882">
    <property type="entry name" value="Prepilin_peptidase/N-MTase"/>
</dbReference>
<dbReference type="RefSeq" id="WP_263072772.1">
    <property type="nucleotide sequence ID" value="NZ_JAOUSF010000003.1"/>
</dbReference>
<dbReference type="Gene3D" id="1.20.120.1220">
    <property type="match status" value="1"/>
</dbReference>
<proteinExistence type="inferred from homology"/>
<evidence type="ECO:0000313" key="5">
    <source>
        <dbReference type="Proteomes" id="UP001209318"/>
    </source>
</evidence>
<comment type="caution">
    <text evidence="4">The sequence shown here is derived from an EMBL/GenBank/DDBJ whole genome shotgun (WGS) entry which is preliminary data.</text>
</comment>
<reference evidence="4" key="1">
    <citation type="submission" date="2022-10" db="EMBL/GenBank/DDBJ databases">
        <title>Description of Fervidibacillus gen. nov. in the family Fervidibacillaceae fam. nov. with two species, Fervidibacillus albus sp. nov., and Fervidibacillus halotolerans sp. nov., isolated from tidal flat sediments.</title>
        <authorList>
            <person name="Kwon K.K."/>
            <person name="Yang S.-H."/>
        </authorList>
    </citation>
    <scope>NUCLEOTIDE SEQUENCE</scope>
    <source>
        <strain evidence="4">JCM 19140</strain>
    </source>
</reference>
<keyword evidence="2" id="KW-0472">Membrane</keyword>
<keyword evidence="5" id="KW-1185">Reference proteome</keyword>
<dbReference type="Pfam" id="PF01478">
    <property type="entry name" value="Peptidase_A24"/>
    <property type="match status" value="1"/>
</dbReference>
<dbReference type="PANTHER" id="PTHR30487:SF0">
    <property type="entry name" value="PREPILIN LEADER PEPTIDASE_N-METHYLTRANSFERASE-RELATED"/>
    <property type="match status" value="1"/>
</dbReference>
<dbReference type="GO" id="GO:0005886">
    <property type="term" value="C:plasma membrane"/>
    <property type="evidence" value="ECO:0007669"/>
    <property type="project" value="TreeGrafter"/>
</dbReference>
<keyword evidence="2" id="KW-1133">Transmembrane helix</keyword>
<feature type="transmembrane region" description="Helical" evidence="2">
    <location>
        <begin position="88"/>
        <end position="112"/>
    </location>
</feature>
<evidence type="ECO:0000256" key="1">
    <source>
        <dbReference type="ARBA" id="ARBA00005801"/>
    </source>
</evidence>
<sequence>MTTIILLIALSISLCTDIKNRKILNIVTLPAMLLGLAAHTFTAGLEGFLFSFYGILTGFALLVIPYALKGMAAGDVKLLMAIGALKGSAFVIGSFLYIAIIGGIIALIILMVKKDLLATLKRMIFSAKIRTLSGLSTHELHHAFPYGVAIVLGTISFYGVGPIW</sequence>
<dbReference type="GO" id="GO:0006465">
    <property type="term" value="P:signal peptide processing"/>
    <property type="evidence" value="ECO:0007669"/>
    <property type="project" value="TreeGrafter"/>
</dbReference>
<feature type="domain" description="Prepilin type IV endopeptidase peptidase" evidence="3">
    <location>
        <begin position="4"/>
        <end position="107"/>
    </location>
</feature>
<gene>
    <name evidence="4" type="ORF">OEV98_08175</name>
</gene>
<dbReference type="PANTHER" id="PTHR30487">
    <property type="entry name" value="TYPE 4 PREPILIN-LIKE PROTEINS LEADER PEPTIDE-PROCESSING ENZYME"/>
    <property type="match status" value="1"/>
</dbReference>
<dbReference type="GO" id="GO:0004190">
    <property type="term" value="F:aspartic-type endopeptidase activity"/>
    <property type="evidence" value="ECO:0007669"/>
    <property type="project" value="InterPro"/>
</dbReference>
<name>A0AAE3ITY0_9BACI</name>
<feature type="transmembrane region" description="Helical" evidence="2">
    <location>
        <begin position="48"/>
        <end position="68"/>
    </location>
</feature>
<evidence type="ECO:0000259" key="3">
    <source>
        <dbReference type="Pfam" id="PF01478"/>
    </source>
</evidence>
<organism evidence="4 5">
    <name type="scientific">Perspicuibacillus lycopersici</name>
    <dbReference type="NCBI Taxonomy" id="1325689"/>
    <lineage>
        <taxon>Bacteria</taxon>
        <taxon>Bacillati</taxon>
        <taxon>Bacillota</taxon>
        <taxon>Bacilli</taxon>
        <taxon>Bacillales</taxon>
        <taxon>Bacillaceae</taxon>
        <taxon>Perspicuibacillus</taxon>
    </lineage>
</organism>
<comment type="similarity">
    <text evidence="1">Belongs to the peptidase A24 family.</text>
</comment>
<feature type="transmembrane region" description="Helical" evidence="2">
    <location>
        <begin position="143"/>
        <end position="161"/>
    </location>
</feature>
<dbReference type="Proteomes" id="UP001209318">
    <property type="component" value="Unassembled WGS sequence"/>
</dbReference>
<keyword evidence="2" id="KW-0812">Transmembrane</keyword>
<evidence type="ECO:0000256" key="2">
    <source>
        <dbReference type="SAM" id="Phobius"/>
    </source>
</evidence>
<dbReference type="EMBL" id="JAOUSF010000003">
    <property type="protein sequence ID" value="MCU9613533.1"/>
    <property type="molecule type" value="Genomic_DNA"/>
</dbReference>